<proteinExistence type="predicted"/>
<feature type="chain" id="PRO_5038444595" description="Fibronectin type-III domain-containing protein" evidence="1">
    <location>
        <begin position="24"/>
        <end position="430"/>
    </location>
</feature>
<dbReference type="AlphaFoldDB" id="A0A415DXB2"/>
<name>A0A415DXB2_9FIRM</name>
<dbReference type="InterPro" id="IPR013783">
    <property type="entry name" value="Ig-like_fold"/>
</dbReference>
<dbReference type="InterPro" id="IPR003961">
    <property type="entry name" value="FN3_dom"/>
</dbReference>
<dbReference type="CDD" id="cd00688">
    <property type="entry name" value="ISOPREN_C2_like"/>
    <property type="match status" value="1"/>
</dbReference>
<feature type="domain" description="Fibronectin type-III" evidence="2">
    <location>
        <begin position="336"/>
        <end position="430"/>
    </location>
</feature>
<dbReference type="RefSeq" id="WP_118336389.1">
    <property type="nucleotide sequence ID" value="NZ_AP025567.1"/>
</dbReference>
<dbReference type="Proteomes" id="UP000284841">
    <property type="component" value="Unassembled WGS sequence"/>
</dbReference>
<dbReference type="Pfam" id="PF00041">
    <property type="entry name" value="fn3"/>
    <property type="match status" value="1"/>
</dbReference>
<accession>A0A415DXB2</accession>
<comment type="caution">
    <text evidence="3">The sequence shown here is derived from an EMBL/GenBank/DDBJ whole genome shotgun (WGS) entry which is preliminary data.</text>
</comment>
<keyword evidence="1" id="KW-0732">Signal</keyword>
<dbReference type="SUPFAM" id="SSF49265">
    <property type="entry name" value="Fibronectin type III"/>
    <property type="match status" value="1"/>
</dbReference>
<protein>
    <recommendedName>
        <fullName evidence="2">Fibronectin type-III domain-containing protein</fullName>
    </recommendedName>
</protein>
<gene>
    <name evidence="3" type="ORF">DW099_16345</name>
</gene>
<reference evidence="3 4" key="1">
    <citation type="submission" date="2018-08" db="EMBL/GenBank/DDBJ databases">
        <title>A genome reference for cultivated species of the human gut microbiota.</title>
        <authorList>
            <person name="Zou Y."/>
            <person name="Xue W."/>
            <person name="Luo G."/>
        </authorList>
    </citation>
    <scope>NUCLEOTIDE SEQUENCE [LARGE SCALE GENOMIC DNA]</scope>
    <source>
        <strain evidence="3 4">AM07-24</strain>
    </source>
</reference>
<feature type="signal peptide" evidence="1">
    <location>
        <begin position="1"/>
        <end position="23"/>
    </location>
</feature>
<dbReference type="SMART" id="SM00060">
    <property type="entry name" value="FN3"/>
    <property type="match status" value="1"/>
</dbReference>
<dbReference type="SUPFAM" id="SSF48239">
    <property type="entry name" value="Terpenoid cyclases/Protein prenyltransferases"/>
    <property type="match status" value="1"/>
</dbReference>
<keyword evidence="4" id="KW-1185">Reference proteome</keyword>
<dbReference type="EMBL" id="QRMS01000005">
    <property type="protein sequence ID" value="RHJ85261.1"/>
    <property type="molecule type" value="Genomic_DNA"/>
</dbReference>
<organism evidence="3 4">
    <name type="scientific">Emergencia timonensis</name>
    <dbReference type="NCBI Taxonomy" id="1776384"/>
    <lineage>
        <taxon>Bacteria</taxon>
        <taxon>Bacillati</taxon>
        <taxon>Bacillota</taxon>
        <taxon>Clostridia</taxon>
        <taxon>Peptostreptococcales</taxon>
        <taxon>Anaerovoracaceae</taxon>
        <taxon>Emergencia</taxon>
    </lineage>
</organism>
<evidence type="ECO:0000313" key="3">
    <source>
        <dbReference type="EMBL" id="RHJ85261.1"/>
    </source>
</evidence>
<dbReference type="Gene3D" id="2.60.40.10">
    <property type="entry name" value="Immunoglobulins"/>
    <property type="match status" value="1"/>
</dbReference>
<evidence type="ECO:0000259" key="2">
    <source>
        <dbReference type="PROSITE" id="PS50853"/>
    </source>
</evidence>
<evidence type="ECO:0000313" key="4">
    <source>
        <dbReference type="Proteomes" id="UP000284841"/>
    </source>
</evidence>
<dbReference type="CDD" id="cd00063">
    <property type="entry name" value="FN3"/>
    <property type="match status" value="1"/>
</dbReference>
<dbReference type="OrthoDB" id="411361at2"/>
<dbReference type="InterPro" id="IPR036116">
    <property type="entry name" value="FN3_sf"/>
</dbReference>
<dbReference type="InterPro" id="IPR008930">
    <property type="entry name" value="Terpenoid_cyclase/PrenylTrfase"/>
</dbReference>
<dbReference type="STRING" id="1776384.GCA_900086585_00037"/>
<dbReference type="Gene3D" id="1.50.10.20">
    <property type="match status" value="1"/>
</dbReference>
<evidence type="ECO:0000256" key="1">
    <source>
        <dbReference type="SAM" id="SignalP"/>
    </source>
</evidence>
<dbReference type="PROSITE" id="PS50853">
    <property type="entry name" value="FN3"/>
    <property type="match status" value="1"/>
</dbReference>
<sequence>MKRKILSLLVVLCLVMSSMTCFSWGAGGTGTSYKTAMRKTENYMIKKLSQPGYGDEWYIIGLARGGAAVKDSTYETYYNNLVKEVKKCKGILDKRKYTEYSRVCLAVTAIGKDPRNVGGYNLLKKLADFENVKWQGINGPIWALIALDSDMYKIPTVKSVEVQTTRDLLIKEILDQEIEGGGFSLDGKKPDSDITGMAIQALAGYMNRSDVKTAVGRALTVLSDMQKADGGFDSWGTKNAESNCQVIVGLTALGIDPTKDDRFIRNGKSVLDALLTYYDENSGGFRHVNTSTAGYKPEVNSMATEQGYYTLVAYDRLLGGKRSLYDMTDGKTISKPKKAVILSLKSTKTKTVTIKWKKISGAKGYQIRYAANSKFTGSKTVAASKSSTVKTIKSLKKGKTYYVKVRAYKTDVKGNRIYGSYSTVQRVKVK</sequence>